<reference evidence="2 3" key="1">
    <citation type="submission" date="2016-10" db="EMBL/GenBank/DDBJ databases">
        <authorList>
            <person name="de Groot N.N."/>
        </authorList>
    </citation>
    <scope>NUCLEOTIDE SEQUENCE [LARGE SCALE GENOMIC DNA]</scope>
    <source>
        <strain evidence="3">P4B,CCM 7963,CECT 7998,DSM 25260,IBRC-M 10614,KCTC 13821</strain>
    </source>
</reference>
<dbReference type="AlphaFoldDB" id="A0A1G8J6E8"/>
<keyword evidence="3" id="KW-1185">Reference proteome</keyword>
<proteinExistence type="predicted"/>
<feature type="transmembrane region" description="Helical" evidence="1">
    <location>
        <begin position="24"/>
        <end position="43"/>
    </location>
</feature>
<evidence type="ECO:0008006" key="4">
    <source>
        <dbReference type="Google" id="ProtNLM"/>
    </source>
</evidence>
<evidence type="ECO:0000256" key="1">
    <source>
        <dbReference type="SAM" id="Phobius"/>
    </source>
</evidence>
<protein>
    <recommendedName>
        <fullName evidence="4">Penicillin-binding protein</fullName>
    </recommendedName>
</protein>
<keyword evidence="1" id="KW-0472">Membrane</keyword>
<organism evidence="2 3">
    <name type="scientific">Alteribacillus bidgolensis</name>
    <dbReference type="NCBI Taxonomy" id="930129"/>
    <lineage>
        <taxon>Bacteria</taxon>
        <taxon>Bacillati</taxon>
        <taxon>Bacillota</taxon>
        <taxon>Bacilli</taxon>
        <taxon>Bacillales</taxon>
        <taxon>Bacillaceae</taxon>
        <taxon>Alteribacillus</taxon>
    </lineage>
</organism>
<gene>
    <name evidence="2" type="ORF">SAMN05216352_10642</name>
</gene>
<keyword evidence="1" id="KW-1133">Transmembrane helix</keyword>
<evidence type="ECO:0000313" key="2">
    <source>
        <dbReference type="EMBL" id="SDI26220.1"/>
    </source>
</evidence>
<dbReference type="STRING" id="930129.SAMN05216352_10642"/>
<name>A0A1G8J6E8_9BACI</name>
<sequence length="90" mass="10063">MYPYLYHYGPYRNNGHHQPPRNPYYPFIPFLAGLAVGPLLFNYGGYGGPYYGPTYGPHYGPTFGSSFGPSIGPSYGNYTSYGPPPYTEDY</sequence>
<dbReference type="Proteomes" id="UP000199017">
    <property type="component" value="Unassembled WGS sequence"/>
</dbReference>
<dbReference type="EMBL" id="FNDU01000006">
    <property type="protein sequence ID" value="SDI26220.1"/>
    <property type="molecule type" value="Genomic_DNA"/>
</dbReference>
<keyword evidence="1" id="KW-0812">Transmembrane</keyword>
<accession>A0A1G8J6E8</accession>
<evidence type="ECO:0000313" key="3">
    <source>
        <dbReference type="Proteomes" id="UP000199017"/>
    </source>
</evidence>